<organism evidence="4 5">
    <name type="scientific">Favolaschia claudopus</name>
    <dbReference type="NCBI Taxonomy" id="2862362"/>
    <lineage>
        <taxon>Eukaryota</taxon>
        <taxon>Fungi</taxon>
        <taxon>Dikarya</taxon>
        <taxon>Basidiomycota</taxon>
        <taxon>Agaricomycotina</taxon>
        <taxon>Agaricomycetes</taxon>
        <taxon>Agaricomycetidae</taxon>
        <taxon>Agaricales</taxon>
        <taxon>Marasmiineae</taxon>
        <taxon>Mycenaceae</taxon>
        <taxon>Favolaschia</taxon>
    </lineage>
</organism>
<proteinExistence type="predicted"/>
<evidence type="ECO:0000256" key="1">
    <source>
        <dbReference type="SAM" id="MobiDB-lite"/>
    </source>
</evidence>
<feature type="domain" description="DUF6570" evidence="3">
    <location>
        <begin position="194"/>
        <end position="297"/>
    </location>
</feature>
<keyword evidence="5" id="KW-1185">Reference proteome</keyword>
<dbReference type="Proteomes" id="UP001362999">
    <property type="component" value="Unassembled WGS sequence"/>
</dbReference>
<dbReference type="InterPro" id="IPR025476">
    <property type="entry name" value="Helitron_helicase-like"/>
</dbReference>
<evidence type="ECO:0000313" key="5">
    <source>
        <dbReference type="Proteomes" id="UP001362999"/>
    </source>
</evidence>
<feature type="region of interest" description="Disordered" evidence="1">
    <location>
        <begin position="71"/>
        <end position="104"/>
    </location>
</feature>
<dbReference type="EMBL" id="JAWWNJ010000114">
    <property type="protein sequence ID" value="KAK6992004.1"/>
    <property type="molecule type" value="Genomic_DNA"/>
</dbReference>
<dbReference type="AlphaFoldDB" id="A0AAV9ZT66"/>
<evidence type="ECO:0008006" key="6">
    <source>
        <dbReference type="Google" id="ProtNLM"/>
    </source>
</evidence>
<comment type="caution">
    <text evidence="4">The sequence shown here is derived from an EMBL/GenBank/DDBJ whole genome shotgun (WGS) entry which is preliminary data.</text>
</comment>
<evidence type="ECO:0000313" key="4">
    <source>
        <dbReference type="EMBL" id="KAK6992004.1"/>
    </source>
</evidence>
<dbReference type="Pfam" id="PF14214">
    <property type="entry name" value="Helitron_like_N"/>
    <property type="match status" value="1"/>
</dbReference>
<reference evidence="4 5" key="1">
    <citation type="journal article" date="2024" name="J Genomics">
        <title>Draft genome sequencing and assembly of Favolaschia claudopus CIRM-BRFM 2984 isolated from oak limbs.</title>
        <authorList>
            <person name="Navarro D."/>
            <person name="Drula E."/>
            <person name="Chaduli D."/>
            <person name="Cazenave R."/>
            <person name="Ahrendt S."/>
            <person name="Wang J."/>
            <person name="Lipzen A."/>
            <person name="Daum C."/>
            <person name="Barry K."/>
            <person name="Grigoriev I.V."/>
            <person name="Favel A."/>
            <person name="Rosso M.N."/>
            <person name="Martin F."/>
        </authorList>
    </citation>
    <scope>NUCLEOTIDE SEQUENCE [LARGE SCALE GENOMIC DNA]</scope>
    <source>
        <strain evidence="4 5">CIRM-BRFM 2984</strain>
    </source>
</reference>
<dbReference type="Pfam" id="PF20209">
    <property type="entry name" value="DUF6570"/>
    <property type="match status" value="1"/>
</dbReference>
<name>A0AAV9ZT66_9AGAR</name>
<evidence type="ECO:0000259" key="2">
    <source>
        <dbReference type="Pfam" id="PF14214"/>
    </source>
</evidence>
<dbReference type="InterPro" id="IPR046700">
    <property type="entry name" value="DUF6570"/>
</dbReference>
<feature type="domain" description="Helitron helicase-like" evidence="2">
    <location>
        <begin position="451"/>
        <end position="657"/>
    </location>
</feature>
<sequence length="729" mass="81677">MQLEAHSSFIISTGTDIEISLLTVNEIRAITLSYITLPRELGKRKAEILQHIRSNGSEELLQALKTAAEQKEAQKGTVAGQKRKRSGDTQSSRRVARKTDSDVIPNTEETKRIYRAYYEATSNAAIAMMVCGVCAREIDAGTGTNEDATPRRLEALPNSQCLVPRLAHPAHDLFDGKLLEPAGVVREGNVTKVRLLIALLYPRFYVFKLHPRCPGRKDPSTLQRGMRGTVSTYDLDSDGIASMLAGDLMPRPPAVLSSVISVTYIGLGELPKNWLRSTFRVRRKANNPKYYGDIRIDMGRVASLPEDDVPLEITSIVRQSTDTGIVDQESDGYTINGELPAQISNGAPAPDVIPLQVTGTVDTDLSKLTTNEMMAWGLQNLWKEGKEGGYAIRHGRHPVSDFGRPRANDALNSDDDPDRPNFFEKAFPCLFPYGRGGLEADQPVTLKFADHIQWTLCYHDRRFRRHETYPFVVFGISQRRQALMSARVQMRRKNFEKDARIMAMVTPEKLQRACREEEQGLPISDPTVKLLRQHVHSTVGRVKGSNQSRTSLRIYLRPWNLWITINPIFAGEDIDLDRFMAALGPDGEKRAQDVAADPYAAAKFFHFTIRTILEVLFGIEVTPFQVRSSMGILGEVAAYFGFVEAQNRASLHLHLLVRLKHAPNPDQMIKLLKQESFRARIAAYIQANLRAHLPGLETAQSVKSIPVEKDIAYNRPPHPMAPDYDQHQG</sequence>
<accession>A0AAV9ZT66</accession>
<gene>
    <name evidence="4" type="ORF">R3P38DRAFT_3437864</name>
</gene>
<evidence type="ECO:0000259" key="3">
    <source>
        <dbReference type="Pfam" id="PF20209"/>
    </source>
</evidence>
<protein>
    <recommendedName>
        <fullName evidence="6">Helitron helicase-like domain-containing protein</fullName>
    </recommendedName>
</protein>